<evidence type="ECO:0000313" key="3">
    <source>
        <dbReference type="EMBL" id="KAE8240135.1"/>
    </source>
</evidence>
<proteinExistence type="predicted"/>
<dbReference type="Proteomes" id="UP000836402">
    <property type="component" value="Unassembled WGS sequence"/>
</dbReference>
<dbReference type="EMBL" id="CAJHJG010004777">
    <property type="protein sequence ID" value="CAD6944368.1"/>
    <property type="molecule type" value="Genomic_DNA"/>
</dbReference>
<feature type="region of interest" description="Disordered" evidence="1">
    <location>
        <begin position="17"/>
        <end position="85"/>
    </location>
</feature>
<organism evidence="3 4">
    <name type="scientific">Tilletia caries</name>
    <name type="common">wheat bunt fungus</name>
    <dbReference type="NCBI Taxonomy" id="13290"/>
    <lineage>
        <taxon>Eukaryota</taxon>
        <taxon>Fungi</taxon>
        <taxon>Dikarya</taxon>
        <taxon>Basidiomycota</taxon>
        <taxon>Ustilaginomycotina</taxon>
        <taxon>Exobasidiomycetes</taxon>
        <taxon>Tilletiales</taxon>
        <taxon>Tilletiaceae</taxon>
        <taxon>Tilletia</taxon>
    </lineage>
</organism>
<comment type="caution">
    <text evidence="3">The sequence shown here is derived from an EMBL/GenBank/DDBJ whole genome shotgun (WGS) entry which is preliminary data.</text>
</comment>
<evidence type="ECO:0000313" key="4">
    <source>
        <dbReference type="Proteomes" id="UP000077671"/>
    </source>
</evidence>
<keyword evidence="5" id="KW-1185">Reference proteome</keyword>
<reference evidence="3" key="2">
    <citation type="journal article" date="2019" name="IMA Fungus">
        <title>Genome sequencing and comparison of five Tilletia species to identify candidate genes for the detection of regulated species infecting wheat.</title>
        <authorList>
            <person name="Nguyen H.D.T."/>
            <person name="Sultana T."/>
            <person name="Kesanakurti P."/>
            <person name="Hambleton S."/>
        </authorList>
    </citation>
    <scope>NUCLEOTIDE SEQUENCE</scope>
    <source>
        <strain evidence="3">DAOMC 238032</strain>
    </source>
</reference>
<accession>A0A177T4I3</accession>
<dbReference type="Proteomes" id="UP000077671">
    <property type="component" value="Unassembled WGS sequence"/>
</dbReference>
<gene>
    <name evidence="3" type="ORF">A4X03_0g8591</name>
    <name evidence="2" type="ORF">JKIAZH3_G2248</name>
</gene>
<reference evidence="2" key="3">
    <citation type="submission" date="2020-10" db="EMBL/GenBank/DDBJ databases">
        <authorList>
            <person name="Sedaghatjoo S."/>
        </authorList>
    </citation>
    <scope>NUCLEOTIDE SEQUENCE</scope>
    <source>
        <strain evidence="2">AZH3</strain>
    </source>
</reference>
<evidence type="ECO:0000313" key="2">
    <source>
        <dbReference type="EMBL" id="CAD6944368.1"/>
    </source>
</evidence>
<dbReference type="AlphaFoldDB" id="A0A177T4I3"/>
<evidence type="ECO:0000256" key="1">
    <source>
        <dbReference type="SAM" id="MobiDB-lite"/>
    </source>
</evidence>
<reference evidence="3" key="1">
    <citation type="submission" date="2016-04" db="EMBL/GenBank/DDBJ databases">
        <authorList>
            <person name="Nguyen H.D."/>
            <person name="Kesanakurti P."/>
            <person name="Cullis J."/>
            <person name="Levesque C.A."/>
            <person name="Hambleton S."/>
        </authorList>
    </citation>
    <scope>NUCLEOTIDE SEQUENCE</scope>
    <source>
        <strain evidence="3">DAOMC 238032</strain>
    </source>
</reference>
<evidence type="ECO:0000313" key="5">
    <source>
        <dbReference type="Proteomes" id="UP000836402"/>
    </source>
</evidence>
<protein>
    <submittedName>
        <fullName evidence="3">Uncharacterized protein</fullName>
    </submittedName>
</protein>
<dbReference type="EMBL" id="LWDD02002700">
    <property type="protein sequence ID" value="KAE8240135.1"/>
    <property type="molecule type" value="Genomic_DNA"/>
</dbReference>
<name>A0A177T4I3_9BASI</name>
<sequence>MRITASAALNLAFGTKADRPSSTTRTHHVGFDLSAHAPTSGSKDIKQDVDSTRLRTTTMMQGPPGSRFVPVEPLQPVDPHRPLLNNQHRLKPHQYDFPAHADADSLRNEIYQLFKYVEAPQSLRPPRTASTVS</sequence>
<feature type="compositionally biased region" description="Basic and acidic residues" evidence="1">
    <location>
        <begin position="43"/>
        <end position="53"/>
    </location>
</feature>